<sequence length="52" mass="6303">MINSHIALYCFYAVESILVKSKLQFRLVEKIYFNLRKLNLVPRPFFRVKHFA</sequence>
<name>A0A0B6X7T9_XENBV</name>
<dbReference type="KEGG" id="xbv:XBW1_1864"/>
<dbReference type="EMBL" id="FO818637">
    <property type="protein sequence ID" value="CDM89221.1"/>
    <property type="molecule type" value="Genomic_DNA"/>
</dbReference>
<reference evidence="1 2" key="1">
    <citation type="submission" date="2014-02" db="EMBL/GenBank/DDBJ databases">
        <authorList>
            <person name="Genoscope - CEA"/>
        </authorList>
    </citation>
    <scope>NUCLEOTIDE SEQUENCE [LARGE SCALE GENOMIC DNA]</scope>
    <source>
        <strain evidence="1 2">CS03</strain>
    </source>
</reference>
<organism evidence="1 2">
    <name type="scientific">Xenorhabdus bovienii</name>
    <name type="common">Xenorhabdus nematophila subsp. bovienii</name>
    <dbReference type="NCBI Taxonomy" id="40576"/>
    <lineage>
        <taxon>Bacteria</taxon>
        <taxon>Pseudomonadati</taxon>
        <taxon>Pseudomonadota</taxon>
        <taxon>Gammaproteobacteria</taxon>
        <taxon>Enterobacterales</taxon>
        <taxon>Morganellaceae</taxon>
        <taxon>Xenorhabdus</taxon>
    </lineage>
</organism>
<dbReference type="AlphaFoldDB" id="A0A0B6X7T9"/>
<accession>A0A0B6X7T9</accession>
<protein>
    <submittedName>
        <fullName evidence="1">Uncharacterized protein</fullName>
    </submittedName>
</protein>
<gene>
    <name evidence="1" type="ORF">XBW1_1864</name>
</gene>
<proteinExistence type="predicted"/>
<evidence type="ECO:0000313" key="2">
    <source>
        <dbReference type="Proteomes" id="UP000032930"/>
    </source>
</evidence>
<evidence type="ECO:0000313" key="1">
    <source>
        <dbReference type="EMBL" id="CDM89221.1"/>
    </source>
</evidence>
<dbReference type="Proteomes" id="UP000032930">
    <property type="component" value="Chromosome"/>
</dbReference>